<accession>A0ABU9SZ61</accession>
<sequence length="252" mass="27731">MLINTVILFLRDALPIFVLLSLLRVYVGTPWIQLSLGFAVGILLAAMVVLNQHIISQWAFGAGYELLKSLTLICAYLMSARLVINNRSGAFWLAGVVVAIFVVPRSAEFSVFVVGFWFQKDALIPIVLGTTLGLGICISVAILLGVVLGGVKRLYLVRLSFSLFIAGQVANVVLLLQQIDWLADPGPLWNMSAFVSDESEYGHLLKVLIGYEAAPSSYYLSTLFFALLLPFVIRAIRLSSQRHKISNLENQT</sequence>
<feature type="transmembrane region" description="Helical" evidence="1">
    <location>
        <begin position="218"/>
        <end position="236"/>
    </location>
</feature>
<protein>
    <submittedName>
        <fullName evidence="2">High-affinity iron transporter</fullName>
    </submittedName>
</protein>
<feature type="transmembrane region" description="Helical" evidence="1">
    <location>
        <begin position="6"/>
        <end position="27"/>
    </location>
</feature>
<feature type="transmembrane region" description="Helical" evidence="1">
    <location>
        <begin position="155"/>
        <end position="179"/>
    </location>
</feature>
<keyword evidence="3" id="KW-1185">Reference proteome</keyword>
<name>A0ABU9SZ61_9ALTE</name>
<dbReference type="Proteomes" id="UP001461163">
    <property type="component" value="Unassembled WGS sequence"/>
</dbReference>
<reference evidence="2 3" key="1">
    <citation type="submission" date="2024-03" db="EMBL/GenBank/DDBJ databases">
        <title>Community enrichment and isolation of bacterial strains for fucoidan degradation.</title>
        <authorList>
            <person name="Sichert A."/>
        </authorList>
    </citation>
    <scope>NUCLEOTIDE SEQUENCE [LARGE SCALE GENOMIC DNA]</scope>
    <source>
        <strain evidence="2 3">AS12</strain>
    </source>
</reference>
<organism evidence="2 3">
    <name type="scientific">Paraglaciecola mesophila</name>
    <dbReference type="NCBI Taxonomy" id="197222"/>
    <lineage>
        <taxon>Bacteria</taxon>
        <taxon>Pseudomonadati</taxon>
        <taxon>Pseudomonadota</taxon>
        <taxon>Gammaproteobacteria</taxon>
        <taxon>Alteromonadales</taxon>
        <taxon>Alteromonadaceae</taxon>
        <taxon>Paraglaciecola</taxon>
    </lineage>
</organism>
<feature type="transmembrane region" description="Helical" evidence="1">
    <location>
        <begin position="91"/>
        <end position="118"/>
    </location>
</feature>
<evidence type="ECO:0000256" key="1">
    <source>
        <dbReference type="SAM" id="Phobius"/>
    </source>
</evidence>
<proteinExistence type="predicted"/>
<comment type="caution">
    <text evidence="2">The sequence shown here is derived from an EMBL/GenBank/DDBJ whole genome shotgun (WGS) entry which is preliminary data.</text>
</comment>
<gene>
    <name evidence="2" type="ORF">WNY77_17265</name>
</gene>
<keyword evidence="1" id="KW-0472">Membrane</keyword>
<feature type="transmembrane region" description="Helical" evidence="1">
    <location>
        <begin position="66"/>
        <end position="84"/>
    </location>
</feature>
<evidence type="ECO:0000313" key="3">
    <source>
        <dbReference type="Proteomes" id="UP001461163"/>
    </source>
</evidence>
<evidence type="ECO:0000313" key="2">
    <source>
        <dbReference type="EMBL" id="MEM5499164.1"/>
    </source>
</evidence>
<dbReference type="EMBL" id="JBBMQS010000011">
    <property type="protein sequence ID" value="MEM5499164.1"/>
    <property type="molecule type" value="Genomic_DNA"/>
</dbReference>
<dbReference type="RefSeq" id="WP_342882416.1">
    <property type="nucleotide sequence ID" value="NZ_JBBMQS010000011.1"/>
</dbReference>
<keyword evidence="1" id="KW-1133">Transmembrane helix</keyword>
<feature type="transmembrane region" description="Helical" evidence="1">
    <location>
        <begin position="124"/>
        <end position="148"/>
    </location>
</feature>
<keyword evidence="1" id="KW-0812">Transmembrane</keyword>
<feature type="transmembrane region" description="Helical" evidence="1">
    <location>
        <begin position="34"/>
        <end position="54"/>
    </location>
</feature>